<dbReference type="GO" id="GO:0042134">
    <property type="term" value="F:rRNA primary transcript binding"/>
    <property type="evidence" value="ECO:0007669"/>
    <property type="project" value="EnsemblFungi"/>
</dbReference>
<keyword evidence="5" id="KW-0677">Repeat</keyword>
<name>A0A1E4SF21_9ASCO</name>
<evidence type="ECO:0000256" key="1">
    <source>
        <dbReference type="ARBA" id="ARBA00004604"/>
    </source>
</evidence>
<dbReference type="InterPro" id="IPR003029">
    <property type="entry name" value="S1_domain"/>
</dbReference>
<feature type="domain" description="S1 motif" evidence="12">
    <location>
        <begin position="301"/>
        <end position="372"/>
    </location>
</feature>
<comment type="function">
    <text evidence="7">Involved in the biogenesis of rRNA. Required for the formation of 18S and 5.8S rRNA.</text>
</comment>
<feature type="domain" description="S1 motif" evidence="12">
    <location>
        <begin position="566"/>
        <end position="635"/>
    </location>
</feature>
<keyword evidence="4" id="KW-0597">Phosphoprotein</keyword>
<comment type="subcellular location">
    <subcellularLocation>
        <location evidence="1">Nucleus</location>
        <location evidence="1">Nucleolus</location>
    </subcellularLocation>
</comment>
<keyword evidence="3" id="KW-0698">rRNA processing</keyword>
<dbReference type="OrthoDB" id="412781at2759"/>
<feature type="compositionally biased region" description="Low complexity" evidence="11">
    <location>
        <begin position="1"/>
        <end position="14"/>
    </location>
</feature>
<feature type="domain" description="S1 motif" evidence="12">
    <location>
        <begin position="1131"/>
        <end position="1199"/>
    </location>
</feature>
<dbReference type="GO" id="GO:0000472">
    <property type="term" value="P:endonucleolytic cleavage to generate mature 5'-end of SSU-rRNA from (SSU-rRNA, 5.8S rRNA, LSU-rRNA)"/>
    <property type="evidence" value="ECO:0007669"/>
    <property type="project" value="EnsemblFungi"/>
</dbReference>
<dbReference type="Gene3D" id="2.40.50.140">
    <property type="entry name" value="Nucleic acid-binding proteins"/>
    <property type="match status" value="11"/>
</dbReference>
<evidence type="ECO:0000256" key="7">
    <source>
        <dbReference type="ARBA" id="ARBA00055575"/>
    </source>
</evidence>
<feature type="compositionally biased region" description="Polar residues" evidence="11">
    <location>
        <begin position="1403"/>
        <end position="1412"/>
    </location>
</feature>
<dbReference type="Pfam" id="PF23231">
    <property type="entry name" value="HAT_Syf1_CNRKL1_C"/>
    <property type="match status" value="1"/>
</dbReference>
<evidence type="ECO:0000256" key="5">
    <source>
        <dbReference type="ARBA" id="ARBA00022737"/>
    </source>
</evidence>
<dbReference type="RefSeq" id="XP_020063205.1">
    <property type="nucleotide sequence ID" value="XM_020208293.1"/>
</dbReference>
<dbReference type="PROSITE" id="PS50126">
    <property type="entry name" value="S1"/>
    <property type="match status" value="10"/>
</dbReference>
<dbReference type="GO" id="GO:0034512">
    <property type="term" value="F:box C/D sno(s)RNA binding"/>
    <property type="evidence" value="ECO:0007669"/>
    <property type="project" value="EnsemblFungi"/>
</dbReference>
<evidence type="ECO:0000256" key="4">
    <source>
        <dbReference type="ARBA" id="ARBA00022553"/>
    </source>
</evidence>
<dbReference type="GO" id="GO:0000447">
    <property type="term" value="P:endonucleolytic cleavage in ITS1 to separate SSU-rRNA from 5.8S rRNA and LSU-rRNA from tricistronic rRNA transcript (SSU-rRNA, 5.8S rRNA, LSU-rRNA)"/>
    <property type="evidence" value="ECO:0007669"/>
    <property type="project" value="EnsemblFungi"/>
</dbReference>
<dbReference type="PROSITE" id="PS50005">
    <property type="entry name" value="TPR"/>
    <property type="match status" value="1"/>
</dbReference>
<dbReference type="FunFam" id="2.40.50.140:FF:000159">
    <property type="entry name" value="rRNA biogenesis protein rrp5"/>
    <property type="match status" value="1"/>
</dbReference>
<feature type="domain" description="S1 motif" evidence="12">
    <location>
        <begin position="92"/>
        <end position="194"/>
    </location>
</feature>
<dbReference type="CDD" id="cd05702">
    <property type="entry name" value="S1_Rrp5_repeat_hs11_sc8"/>
    <property type="match status" value="1"/>
</dbReference>
<feature type="compositionally biased region" description="Acidic residues" evidence="11">
    <location>
        <begin position="135"/>
        <end position="150"/>
    </location>
</feature>
<feature type="domain" description="S1 motif" evidence="12">
    <location>
        <begin position="843"/>
        <end position="924"/>
    </location>
</feature>
<dbReference type="GO" id="GO:0000464">
    <property type="term" value="P:endonucleolytic cleavage in ITS1 upstream of 5.8S rRNA from tricistronic rRNA transcript (SSU-rRNA, 5.8S rRNA, LSU-rRNA)"/>
    <property type="evidence" value="ECO:0007669"/>
    <property type="project" value="EnsemblFungi"/>
</dbReference>
<feature type="domain" description="S1 motif" evidence="12">
    <location>
        <begin position="1043"/>
        <end position="1111"/>
    </location>
</feature>
<evidence type="ECO:0000256" key="2">
    <source>
        <dbReference type="ARBA" id="ARBA00022517"/>
    </source>
</evidence>
<keyword evidence="14" id="KW-1185">Reference proteome</keyword>
<dbReference type="SUPFAM" id="SSF48452">
    <property type="entry name" value="TPR-like"/>
    <property type="match status" value="2"/>
</dbReference>
<dbReference type="PANTHER" id="PTHR23270:SF10">
    <property type="entry name" value="PROTEIN RRP5 HOMOLOG"/>
    <property type="match status" value="1"/>
</dbReference>
<dbReference type="Gene3D" id="1.25.40.10">
    <property type="entry name" value="Tetratricopeptide repeat domain"/>
    <property type="match status" value="1"/>
</dbReference>
<evidence type="ECO:0000256" key="6">
    <source>
        <dbReference type="ARBA" id="ARBA00023242"/>
    </source>
</evidence>
<dbReference type="GO" id="GO:0032040">
    <property type="term" value="C:small-subunit processome"/>
    <property type="evidence" value="ECO:0007669"/>
    <property type="project" value="EnsemblFungi"/>
</dbReference>
<evidence type="ECO:0000256" key="11">
    <source>
        <dbReference type="SAM" id="MobiDB-lite"/>
    </source>
</evidence>
<feature type="region of interest" description="Disordered" evidence="11">
    <location>
        <begin position="1300"/>
        <end position="1412"/>
    </location>
</feature>
<feature type="domain" description="S1 motif" evidence="12">
    <location>
        <begin position="1219"/>
        <end position="1290"/>
    </location>
</feature>
<dbReference type="GO" id="GO:0008266">
    <property type="term" value="F:poly(U) RNA binding"/>
    <property type="evidence" value="ECO:0007669"/>
    <property type="project" value="EnsemblFungi"/>
</dbReference>
<feature type="compositionally biased region" description="Acidic residues" evidence="11">
    <location>
        <begin position="1300"/>
        <end position="1342"/>
    </location>
</feature>
<dbReference type="InterPro" id="IPR055430">
    <property type="entry name" value="HAT_Syf1_CNRKL1_C"/>
</dbReference>
<evidence type="ECO:0000256" key="3">
    <source>
        <dbReference type="ARBA" id="ARBA00022552"/>
    </source>
</evidence>
<keyword evidence="6" id="KW-0539">Nucleus</keyword>
<evidence type="ECO:0000259" key="12">
    <source>
        <dbReference type="PROSITE" id="PS50126"/>
    </source>
</evidence>
<keyword evidence="2" id="KW-0690">Ribosome biogenesis</keyword>
<accession>A0A1E4SF21</accession>
<sequence length="1672" mass="187120">MVDSKSVISSSEVSFPRGGSTALTPLEVKEVSNEVTRDVLFETASASKRSSNFKADQPTKKSRKSKKKATTEEPKEDVVTIDNFSPKNLHADTTVLGQITSINKMDITLCLGDNLFGVVSITSISEEINKLIEEIDQSEEESDEESDDEETTKATLKSKPEFPQLQELFKIGQWLRAKVLPHEDSKKKIHLTIEPKEVNDNLEKEDLITGNVLQCSVKSIEDHGIIFNTGKDEFTGFISNKELSSTPEIDMKLLKTGSVLLTNIVNKPSSRTITLRPISSPSNSKKTTISTISSIDAIQPGIMVDAIVSSITKNGLTVRVCGLVDGSINLSHLHEFELEKLEHKFTIGNSIKARVIGVLHRAGVKKLVLSVLPHILTLKPKEENASEAFPIGHVFDEVEVAGSDANYTFFKFGSNTLFGQIHNSKINTEEYNYNVGSKHEAKVLGYNEIDNLLVLTCDPKLVKAKYLKGSDIPIGTLINGIEIIKVLPESGGIIVKLMDDIEGFVPSNHISDIKLVYPERKFKDGSKTKGRVLNTNGKRVLISLKKSLVNIEDEQILDTYGKAEIGLRTSGTVEKFLPNGAVISFFGQVKAYLSKEEISETYVEKITDYLKMGQTVNVKVLDVDEEQQRMRVTLRQSSTVTPDQQQFIEQIQYGKTVGTAIVVEKRHEVVYFELESNQLKGMILDGHLSDGNYEQNRSLFKKLAVGSKLEVLMLEKDQRARTIVATAKKSLIEASKKGNLPSTFEDIQVNGDKPLYGFIKSVTNMGLFVSFANRLTGLVLAKYLKVDDLSKKYQKNQSVACHVIRTDEVQRRFLLTLQDDEQSEFLNQDKVINPIDSSKKTFGDFVPGSITKCVVKSVKGTQLNVQLGDNLQGRIDATQCFNDFDEIKNVKQPLTQFPKGTVLDVKVIGYHDAKDHKFLPITHRKSNRNLILELSRLEKELSTKDVPYAGLDISDIKEGQEIMTFIHNITKGQIFTSITPNITGKIAAVDITDDIEVFKSIEKAFPIGTAVKATVKEVDEDSNNLVLRVRKTQIKSTEELTIGTSYPARIFKLLDNIALVELDDRVIASAFITDALEDYSKRLSQVFHVNDLVVATVIDIDSNGKVAVSLRSQDSDSGDKVINSYQDLNRGDVVKGYVKSLNNNGVYVSLGRSTFALVRVANIYDNFNKDWKKSFKLYQPVVGKIAACHGEGKILMTLKESEVNGELKYSKVISDIKVDEIYEGTVRKVAEFGVFVGLDGTLNVSGLCHRSQISDNDVSNISSLFSEGDRVKVKILAVDLEKKQLSLGMKASYFTDDMEIDQNQDSEEESEQEDSEAEDEDEIMEDAAESDSESGSESESDSDSTSKQADGLSGLSTNGFDWTASILDQAEDDESSSDEEDFTQERKKKKKKSAAQVEDKTADLSTRAPQSTSDFERLLVGNPNSSVMWMNYMSFQLQLSEVEKAREIGERALKTINYREEQEKMNIWIAMLNLENTFGSEETLDEIFKRSCQYMDPLVMHQKLVGIYNMSENFEKAEALYKVMTKKFGKQVSVWVQYGSSLMDRGLNQEAHEVLARALQILPKREHIEVVKKYAQLEFSKGDAEQARSLFEGLVSDAPKRIDLWNIYLDQEIKQDSKKRVEDLFERVLTKKLSKKQAKFFFSKWLVFEEEKGDEQMVAKVKAKATEYVQAN</sequence>
<feature type="repeat" description="TPR" evidence="10">
    <location>
        <begin position="1532"/>
        <end position="1565"/>
    </location>
</feature>
<dbReference type="InterPro" id="IPR003107">
    <property type="entry name" value="HAT"/>
</dbReference>
<dbReference type="GO" id="GO:0034513">
    <property type="term" value="F:box H/ACA snoRNA binding"/>
    <property type="evidence" value="ECO:0007669"/>
    <property type="project" value="EnsemblFungi"/>
</dbReference>
<gene>
    <name evidence="13" type="ORF">CANTADRAFT_295462</name>
</gene>
<protein>
    <recommendedName>
        <fullName evidence="8">rRNA biogenesis protein RRP5</fullName>
    </recommendedName>
    <alternativeName>
        <fullName evidence="9">Ribosomal RNA-processing protein 5</fullName>
    </alternativeName>
</protein>
<dbReference type="FunFam" id="2.40.50.140:FF:000155">
    <property type="entry name" value="rRNA biogenesis protein RRP5"/>
    <property type="match status" value="1"/>
</dbReference>
<dbReference type="InterPro" id="IPR045209">
    <property type="entry name" value="Rrp5"/>
</dbReference>
<dbReference type="GO" id="GO:0000480">
    <property type="term" value="P:endonucleolytic cleavage in 5'-ETS of tricistronic rRNA transcript (SSU-rRNA, 5.8S rRNA, LSU-rRNA)"/>
    <property type="evidence" value="ECO:0007669"/>
    <property type="project" value="EnsemblFungi"/>
</dbReference>
<feature type="compositionally biased region" description="Acidic residues" evidence="11">
    <location>
        <begin position="1369"/>
        <end position="1382"/>
    </location>
</feature>
<dbReference type="SMART" id="SM00316">
    <property type="entry name" value="S1"/>
    <property type="match status" value="13"/>
</dbReference>
<evidence type="ECO:0000256" key="9">
    <source>
        <dbReference type="ARBA" id="ARBA00076674"/>
    </source>
</evidence>
<dbReference type="InterPro" id="IPR048059">
    <property type="entry name" value="Rrp5_S1_rpt_hs1_sc1"/>
</dbReference>
<dbReference type="EMBL" id="KV453914">
    <property type="protein sequence ID" value="ODV78083.1"/>
    <property type="molecule type" value="Genomic_DNA"/>
</dbReference>
<organism evidence="13 14">
    <name type="scientific">Suhomyces tanzawaensis NRRL Y-17324</name>
    <dbReference type="NCBI Taxonomy" id="984487"/>
    <lineage>
        <taxon>Eukaryota</taxon>
        <taxon>Fungi</taxon>
        <taxon>Dikarya</taxon>
        <taxon>Ascomycota</taxon>
        <taxon>Saccharomycotina</taxon>
        <taxon>Pichiomycetes</taxon>
        <taxon>Debaryomycetaceae</taxon>
        <taxon>Suhomyces</taxon>
    </lineage>
</organism>
<feature type="domain" description="S1 motif" evidence="12">
    <location>
        <begin position="752"/>
        <end position="818"/>
    </location>
</feature>
<feature type="region of interest" description="Disordered" evidence="11">
    <location>
        <begin position="1"/>
        <end position="26"/>
    </location>
</feature>
<dbReference type="GO" id="GO:0034463">
    <property type="term" value="P:90S preribosome assembly"/>
    <property type="evidence" value="ECO:0007669"/>
    <property type="project" value="EnsemblFungi"/>
</dbReference>
<feature type="region of interest" description="Disordered" evidence="11">
    <location>
        <begin position="46"/>
        <end position="77"/>
    </location>
</feature>
<evidence type="ECO:0000313" key="14">
    <source>
        <dbReference type="Proteomes" id="UP000094285"/>
    </source>
</evidence>
<dbReference type="STRING" id="984487.A0A1E4SF21"/>
<dbReference type="InterPro" id="IPR012340">
    <property type="entry name" value="NA-bd_OB-fold"/>
</dbReference>
<dbReference type="SUPFAM" id="SSF50249">
    <property type="entry name" value="Nucleic acid-binding proteins"/>
    <property type="match status" value="11"/>
</dbReference>
<dbReference type="CDD" id="cd05693">
    <property type="entry name" value="S1_Rrp5_repeat_hs1_sc1"/>
    <property type="match status" value="1"/>
</dbReference>
<dbReference type="CDD" id="cd05708">
    <property type="entry name" value="S1_Rrp5_repeat_sc12"/>
    <property type="match status" value="1"/>
</dbReference>
<feature type="domain" description="S1 motif" evidence="12">
    <location>
        <begin position="959"/>
        <end position="1030"/>
    </location>
</feature>
<feature type="region of interest" description="Disordered" evidence="11">
    <location>
        <begin position="135"/>
        <end position="158"/>
    </location>
</feature>
<feature type="domain" description="S1 motif" evidence="12">
    <location>
        <begin position="475"/>
        <end position="545"/>
    </location>
</feature>
<evidence type="ECO:0000256" key="8">
    <source>
        <dbReference type="ARBA" id="ARBA00073619"/>
    </source>
</evidence>
<dbReference type="Proteomes" id="UP000094285">
    <property type="component" value="Unassembled WGS sequence"/>
</dbReference>
<dbReference type="FunFam" id="1.25.40.10:FF:000065">
    <property type="entry name" value="Programmed cell death 11"/>
    <property type="match status" value="1"/>
</dbReference>
<dbReference type="GeneID" id="30982430"/>
<reference evidence="14" key="1">
    <citation type="submission" date="2016-05" db="EMBL/GenBank/DDBJ databases">
        <title>Comparative genomics of biotechnologically important yeasts.</title>
        <authorList>
            <consortium name="DOE Joint Genome Institute"/>
            <person name="Riley R."/>
            <person name="Haridas S."/>
            <person name="Wolfe K.H."/>
            <person name="Lopes M.R."/>
            <person name="Hittinger C.T."/>
            <person name="Goker M."/>
            <person name="Salamov A."/>
            <person name="Wisecaver J."/>
            <person name="Long T.M."/>
            <person name="Aerts A.L."/>
            <person name="Barry K."/>
            <person name="Choi C."/>
            <person name="Clum A."/>
            <person name="Coughlan A.Y."/>
            <person name="Deshpande S."/>
            <person name="Douglass A.P."/>
            <person name="Hanson S.J."/>
            <person name="Klenk H.-P."/>
            <person name="Labutti K."/>
            <person name="Lapidus A."/>
            <person name="Lindquist E."/>
            <person name="Lipzen A."/>
            <person name="Meier-Kolthoff J.P."/>
            <person name="Ohm R.A."/>
            <person name="Otillar R.P."/>
            <person name="Pangilinan J."/>
            <person name="Peng Y."/>
            <person name="Rokas A."/>
            <person name="Rosa C.A."/>
            <person name="Scheuner C."/>
            <person name="Sibirny A.A."/>
            <person name="Slot J.C."/>
            <person name="Stielow J.B."/>
            <person name="Sun H."/>
            <person name="Kurtzman C.P."/>
            <person name="Blackwell M."/>
            <person name="Grigoriev I.V."/>
            <person name="Jeffries T.W."/>
        </authorList>
    </citation>
    <scope>NUCLEOTIDE SEQUENCE [LARGE SCALE GENOMIC DNA]</scope>
    <source>
        <strain evidence="14">NRRL Y-17324</strain>
    </source>
</reference>
<dbReference type="GO" id="GO:0034511">
    <property type="term" value="F:U3 snoRNA binding"/>
    <property type="evidence" value="ECO:0007669"/>
    <property type="project" value="EnsemblFungi"/>
</dbReference>
<dbReference type="FunFam" id="2.40.50.140:FF:000196">
    <property type="entry name" value="rRNA biogenesis protein RRP5"/>
    <property type="match status" value="1"/>
</dbReference>
<dbReference type="InterPro" id="IPR019734">
    <property type="entry name" value="TPR_rpt"/>
</dbReference>
<evidence type="ECO:0000256" key="10">
    <source>
        <dbReference type="PROSITE-ProRule" id="PRU00339"/>
    </source>
</evidence>
<dbReference type="SMART" id="SM00386">
    <property type="entry name" value="HAT"/>
    <property type="match status" value="5"/>
</dbReference>
<keyword evidence="10" id="KW-0802">TPR repeat</keyword>
<dbReference type="PANTHER" id="PTHR23270">
    <property type="entry name" value="PROGRAMMED CELL DEATH PROTEIN 11 PRE-RRNA PROCESSING PROTEIN RRP5"/>
    <property type="match status" value="1"/>
</dbReference>
<dbReference type="InterPro" id="IPR048058">
    <property type="entry name" value="Rrp5_S1_rpt_hs11_sc8"/>
</dbReference>
<evidence type="ECO:0000313" key="13">
    <source>
        <dbReference type="EMBL" id="ODV78083.1"/>
    </source>
</evidence>
<dbReference type="Pfam" id="PF00575">
    <property type="entry name" value="S1"/>
    <property type="match status" value="2"/>
</dbReference>
<proteinExistence type="predicted"/>
<dbReference type="InterPro" id="IPR011990">
    <property type="entry name" value="TPR-like_helical_dom_sf"/>
</dbReference>